<dbReference type="AlphaFoldDB" id="A0A941ISW1"/>
<comment type="caution">
    <text evidence="4">The sequence shown here is derived from an EMBL/GenBank/DDBJ whole genome shotgun (WGS) entry which is preliminary data.</text>
</comment>
<dbReference type="Pfam" id="PF00665">
    <property type="entry name" value="rve"/>
    <property type="match status" value="1"/>
</dbReference>
<dbReference type="SUPFAM" id="SSF103473">
    <property type="entry name" value="MFS general substrate transporter"/>
    <property type="match status" value="1"/>
</dbReference>
<keyword evidence="2" id="KW-0472">Membrane</keyword>
<proteinExistence type="predicted"/>
<name>A0A941ISW1_9ACTN</name>
<evidence type="ECO:0000259" key="3">
    <source>
        <dbReference type="PROSITE" id="PS50994"/>
    </source>
</evidence>
<evidence type="ECO:0000256" key="1">
    <source>
        <dbReference type="SAM" id="MobiDB-lite"/>
    </source>
</evidence>
<feature type="transmembrane region" description="Helical" evidence="2">
    <location>
        <begin position="82"/>
        <end position="105"/>
    </location>
</feature>
<dbReference type="InterPro" id="IPR001584">
    <property type="entry name" value="Integrase_cat-core"/>
</dbReference>
<dbReference type="Pfam" id="PF07690">
    <property type="entry name" value="MFS_1"/>
    <property type="match status" value="1"/>
</dbReference>
<feature type="compositionally biased region" description="Basic and acidic residues" evidence="1">
    <location>
        <begin position="212"/>
        <end position="237"/>
    </location>
</feature>
<accession>A0A941ISW1</accession>
<evidence type="ECO:0000313" key="4">
    <source>
        <dbReference type="EMBL" id="MBR7838994.1"/>
    </source>
</evidence>
<keyword evidence="2" id="KW-0812">Transmembrane</keyword>
<dbReference type="GO" id="GO:0015074">
    <property type="term" value="P:DNA integration"/>
    <property type="evidence" value="ECO:0007669"/>
    <property type="project" value="InterPro"/>
</dbReference>
<dbReference type="InterPro" id="IPR036397">
    <property type="entry name" value="RNaseH_sf"/>
</dbReference>
<dbReference type="GO" id="GO:0003676">
    <property type="term" value="F:nucleic acid binding"/>
    <property type="evidence" value="ECO:0007669"/>
    <property type="project" value="InterPro"/>
</dbReference>
<dbReference type="InterPro" id="IPR012337">
    <property type="entry name" value="RNaseH-like_sf"/>
</dbReference>
<dbReference type="GO" id="GO:0022857">
    <property type="term" value="F:transmembrane transporter activity"/>
    <property type="evidence" value="ECO:0007669"/>
    <property type="project" value="InterPro"/>
</dbReference>
<gene>
    <name evidence="4" type="ORF">KDL01_37345</name>
</gene>
<dbReference type="Gene3D" id="3.30.420.10">
    <property type="entry name" value="Ribonuclease H-like superfamily/Ribonuclease H"/>
    <property type="match status" value="1"/>
</dbReference>
<dbReference type="PROSITE" id="PS50994">
    <property type="entry name" value="INTEGRASE"/>
    <property type="match status" value="1"/>
</dbReference>
<keyword evidence="5" id="KW-1185">Reference proteome</keyword>
<dbReference type="InterPro" id="IPR036259">
    <property type="entry name" value="MFS_trans_sf"/>
</dbReference>
<evidence type="ECO:0000256" key="2">
    <source>
        <dbReference type="SAM" id="Phobius"/>
    </source>
</evidence>
<reference evidence="4" key="1">
    <citation type="submission" date="2021-04" db="EMBL/GenBank/DDBJ databases">
        <title>Genome based classification of Actinospica acidithermotolerans sp. nov., an actinobacterium isolated from an Indonesian hot spring.</title>
        <authorList>
            <person name="Kusuma A.B."/>
            <person name="Putra K.E."/>
            <person name="Nafisah S."/>
            <person name="Loh J."/>
            <person name="Nouioui I."/>
            <person name="Goodfellow M."/>
        </authorList>
    </citation>
    <scope>NUCLEOTIDE SEQUENCE</scope>
    <source>
        <strain evidence="4">CSCA 57</strain>
    </source>
</reference>
<dbReference type="InterPro" id="IPR011701">
    <property type="entry name" value="MFS"/>
</dbReference>
<sequence length="262" mass="27479">MPGLKLTGGISCIRKSEGWIYLATVIDLCSKELIVWAIAPHMRTSLVTDALSMAHDRGLTAGNAIMHTDGGGQYSAKDYQRLLGRLGIAGMLIAAVLTGIGTGMITPLRCAALAVSADPEQIGTTMGAAELGRELGDAVGPLLVGAAALAVGLGAGLKALAALTALALPFTRRTALRGSHPAHGAPDPARRRHSADPGLGGRLPAQVDDQEDRAAQRHRDHEHGRAGQGHSENELRRGNQRPFRPSVPLIAWPLTVGYVSRR</sequence>
<feature type="domain" description="Integrase catalytic" evidence="3">
    <location>
        <begin position="1"/>
        <end position="89"/>
    </location>
</feature>
<dbReference type="InterPro" id="IPR050900">
    <property type="entry name" value="Transposase_IS3/IS150/IS904"/>
</dbReference>
<dbReference type="Proteomes" id="UP000675781">
    <property type="component" value="Unassembled WGS sequence"/>
</dbReference>
<organism evidence="4 5">
    <name type="scientific">Actinospica durhamensis</name>
    <dbReference type="NCBI Taxonomy" id="1508375"/>
    <lineage>
        <taxon>Bacteria</taxon>
        <taxon>Bacillati</taxon>
        <taxon>Actinomycetota</taxon>
        <taxon>Actinomycetes</taxon>
        <taxon>Catenulisporales</taxon>
        <taxon>Actinospicaceae</taxon>
        <taxon>Actinospica</taxon>
    </lineage>
</organism>
<keyword evidence="2" id="KW-1133">Transmembrane helix</keyword>
<dbReference type="PANTHER" id="PTHR46889">
    <property type="entry name" value="TRANSPOSASE INSF FOR INSERTION SEQUENCE IS3B-RELATED"/>
    <property type="match status" value="1"/>
</dbReference>
<protein>
    <submittedName>
        <fullName evidence="4">DDE-type integrase/transposase/recombinase</fullName>
    </submittedName>
</protein>
<feature type="region of interest" description="Disordered" evidence="1">
    <location>
        <begin position="177"/>
        <end position="244"/>
    </location>
</feature>
<evidence type="ECO:0000313" key="5">
    <source>
        <dbReference type="Proteomes" id="UP000675781"/>
    </source>
</evidence>
<dbReference type="SUPFAM" id="SSF53098">
    <property type="entry name" value="Ribonuclease H-like"/>
    <property type="match status" value="1"/>
</dbReference>
<dbReference type="EMBL" id="JAGSOG010000360">
    <property type="protein sequence ID" value="MBR7838994.1"/>
    <property type="molecule type" value="Genomic_DNA"/>
</dbReference>
<dbReference type="RefSeq" id="WP_212533439.1">
    <property type="nucleotide sequence ID" value="NZ_JAGSOG010000360.1"/>
</dbReference>
<dbReference type="PANTHER" id="PTHR46889:SF4">
    <property type="entry name" value="TRANSPOSASE INSO FOR INSERTION SEQUENCE ELEMENT IS911B-RELATED"/>
    <property type="match status" value="1"/>
</dbReference>
<feature type="transmembrane region" description="Helical" evidence="2">
    <location>
        <begin position="142"/>
        <end position="168"/>
    </location>
</feature>